<accession>A0A4P7NSP8</accession>
<protein>
    <submittedName>
        <fullName evidence="1">Uncharacterized protein</fullName>
    </submittedName>
</protein>
<proteinExistence type="predicted"/>
<gene>
    <name evidence="1" type="ORF">PoMZ_12290</name>
</gene>
<dbReference type="Proteomes" id="UP000294847">
    <property type="component" value="Chromosome 7"/>
</dbReference>
<dbReference type="AlphaFoldDB" id="A0A4P7NSP8"/>
<name>A0A4P7NSP8_PYROR</name>
<sequence length="108" mass="12078">MHCWCYAPDPNVPLNPYFKLLDFICGSIAAVKAPVFLGRTRMLFTVSNPAQQPKLLSKDKDRGEEESARPNARICHLLLLVQSLKEINFVNPMGRAVDILQVPAGKED</sequence>
<reference evidence="1 2" key="1">
    <citation type="journal article" date="2019" name="Mol. Biol. Evol.">
        <title>Blast fungal genomes show frequent chromosomal changes, gene gains and losses, and effector gene turnover.</title>
        <authorList>
            <person name="Gomez Luciano L.B."/>
            <person name="Jason Tsai I."/>
            <person name="Chuma I."/>
            <person name="Tosa Y."/>
            <person name="Chen Y.H."/>
            <person name="Li J.Y."/>
            <person name="Li M.Y."/>
            <person name="Jade Lu M.Y."/>
            <person name="Nakayashiki H."/>
            <person name="Li W.H."/>
        </authorList>
    </citation>
    <scope>NUCLEOTIDE SEQUENCE [LARGE SCALE GENOMIC DNA]</scope>
    <source>
        <strain evidence="1">MZ5-1-6</strain>
    </source>
</reference>
<evidence type="ECO:0000313" key="1">
    <source>
        <dbReference type="EMBL" id="QBZ65332.1"/>
    </source>
</evidence>
<evidence type="ECO:0000313" key="2">
    <source>
        <dbReference type="Proteomes" id="UP000294847"/>
    </source>
</evidence>
<organism evidence="1 2">
    <name type="scientific">Pyricularia oryzae</name>
    <name type="common">Rice blast fungus</name>
    <name type="synonym">Magnaporthe oryzae</name>
    <dbReference type="NCBI Taxonomy" id="318829"/>
    <lineage>
        <taxon>Eukaryota</taxon>
        <taxon>Fungi</taxon>
        <taxon>Dikarya</taxon>
        <taxon>Ascomycota</taxon>
        <taxon>Pezizomycotina</taxon>
        <taxon>Sordariomycetes</taxon>
        <taxon>Sordariomycetidae</taxon>
        <taxon>Magnaporthales</taxon>
        <taxon>Pyriculariaceae</taxon>
        <taxon>Pyricularia</taxon>
    </lineage>
</organism>
<dbReference type="EMBL" id="CP034210">
    <property type="protein sequence ID" value="QBZ65332.1"/>
    <property type="molecule type" value="Genomic_DNA"/>
</dbReference>